<dbReference type="AlphaFoldDB" id="A0A0N4TYL4"/>
<dbReference type="WBParaSite" id="BPAG_0001411201-mRNA-1">
    <property type="protein sequence ID" value="BPAG_0001411201-mRNA-1"/>
    <property type="gene ID" value="BPAG_0001411201"/>
</dbReference>
<evidence type="ECO:0000313" key="1">
    <source>
        <dbReference type="EMBL" id="VDN95225.1"/>
    </source>
</evidence>
<organism evidence="3">
    <name type="scientific">Brugia pahangi</name>
    <name type="common">Filarial nematode worm</name>
    <dbReference type="NCBI Taxonomy" id="6280"/>
    <lineage>
        <taxon>Eukaryota</taxon>
        <taxon>Metazoa</taxon>
        <taxon>Ecdysozoa</taxon>
        <taxon>Nematoda</taxon>
        <taxon>Chromadorea</taxon>
        <taxon>Rhabditida</taxon>
        <taxon>Spirurina</taxon>
        <taxon>Spiruromorpha</taxon>
        <taxon>Filarioidea</taxon>
        <taxon>Onchocercidae</taxon>
        <taxon>Brugia</taxon>
    </lineage>
</organism>
<sequence length="99" mass="11196">MSLHPGQISCQPNQKVIQHSTRCHALDYKTYEIANIHFFAALPSITDQKRSGYQHDPRPSKQAVLASSPSLLHCLHFNFTTAIGYQRSLNDSDLGHFLF</sequence>
<keyword evidence="2" id="KW-1185">Reference proteome</keyword>
<reference evidence="3" key="1">
    <citation type="submission" date="2017-02" db="UniProtKB">
        <authorList>
            <consortium name="WormBaseParasite"/>
        </authorList>
    </citation>
    <scope>IDENTIFICATION</scope>
</reference>
<reference evidence="1 2" key="2">
    <citation type="submission" date="2018-11" db="EMBL/GenBank/DDBJ databases">
        <authorList>
            <consortium name="Pathogen Informatics"/>
        </authorList>
    </citation>
    <scope>NUCLEOTIDE SEQUENCE [LARGE SCALE GENOMIC DNA]</scope>
</reference>
<dbReference type="Proteomes" id="UP000278627">
    <property type="component" value="Unassembled WGS sequence"/>
</dbReference>
<gene>
    <name evidence="1" type="ORF">BPAG_LOCUS14040</name>
</gene>
<proteinExistence type="predicted"/>
<name>A0A0N4TYL4_BRUPA</name>
<evidence type="ECO:0000313" key="3">
    <source>
        <dbReference type="WBParaSite" id="BPAG_0001411201-mRNA-1"/>
    </source>
</evidence>
<protein>
    <submittedName>
        <fullName evidence="3">Ovule protein</fullName>
    </submittedName>
</protein>
<accession>A0A0N4TYL4</accession>
<dbReference type="EMBL" id="UZAD01013501">
    <property type="protein sequence ID" value="VDN95225.1"/>
    <property type="molecule type" value="Genomic_DNA"/>
</dbReference>
<evidence type="ECO:0000313" key="2">
    <source>
        <dbReference type="Proteomes" id="UP000278627"/>
    </source>
</evidence>